<evidence type="ECO:0000313" key="2">
    <source>
        <dbReference type="Proteomes" id="UP000002357"/>
    </source>
</evidence>
<keyword evidence="1" id="KW-0614">Plasmid</keyword>
<name>B5GMX7_STRCL</name>
<organism evidence="1 2">
    <name type="scientific">Streptomyces clavuligerus</name>
    <dbReference type="NCBI Taxonomy" id="1901"/>
    <lineage>
        <taxon>Bacteria</taxon>
        <taxon>Bacillati</taxon>
        <taxon>Actinomycetota</taxon>
        <taxon>Actinomycetes</taxon>
        <taxon>Kitasatosporales</taxon>
        <taxon>Streptomycetaceae</taxon>
        <taxon>Streptomyces</taxon>
    </lineage>
</organism>
<dbReference type="EMBL" id="CM000914">
    <property type="protein sequence ID" value="EFG04334.2"/>
    <property type="molecule type" value="Genomic_DNA"/>
</dbReference>
<sequence>MHTRTRDEYGPRAKPSYPVCCRPHRYGERDPALRRSARCGALGGVHGGEEWGGVFTHAGQYPGSALVAGALDQLRARRTHRLLRQETERLVASLPLPRPFDLSRFVGNLEEARGRRIVMKPMPAHLAGLTGFCGLWIKHDTRPLDLILHLTGGSPSHELQIKVHELVHLWAEDATGVVGTDEVLRDLTPARVRELIASGQAAGRHRYDTAVEKRTEDAATLISQRALNPPLIEDSVARRLAEDFSYPFGSDTAL</sequence>
<dbReference type="AlphaFoldDB" id="B5GMX7"/>
<accession>B5GMX7</accession>
<dbReference type="OrthoDB" id="4144896at2"/>
<protein>
    <submittedName>
        <fullName evidence="1">ParH protein</fullName>
    </submittedName>
</protein>
<dbReference type="Proteomes" id="UP000002357">
    <property type="component" value="Plasmid pSCL4"/>
</dbReference>
<keyword evidence="2" id="KW-1185">Reference proteome</keyword>
<dbReference type="KEGG" id="sclf:BB341_28445"/>
<dbReference type="eggNOG" id="ENOG503200D">
    <property type="taxonomic scope" value="Bacteria"/>
</dbReference>
<reference evidence="1 2" key="1">
    <citation type="journal article" date="2010" name="Genome Biol. Evol.">
        <title>The sequence of a 1.8-mb bacterial linear plasmid reveals a rich evolutionary reservoir of secondary metabolic pathways.</title>
        <authorList>
            <person name="Medema M.H."/>
            <person name="Trefzer A."/>
            <person name="Kovalchuk A."/>
            <person name="van den Berg M."/>
            <person name="Mueller U."/>
            <person name="Heijne W."/>
            <person name="Wu L."/>
            <person name="Alam M.T."/>
            <person name="Ronning C.M."/>
            <person name="Nierman W.C."/>
            <person name="Bovenberg R.A.L."/>
            <person name="Breitling R."/>
            <person name="Takano E."/>
        </authorList>
    </citation>
    <scope>NUCLEOTIDE SEQUENCE [LARGE SCALE GENOMIC DNA]</scope>
    <source>
        <strain evidence="2">ATCC 27064 / DSM 738 / JCM 4710 / NBRC 13307 / NCIMB 12785 / NRRL 3585 / VKM Ac-602</strain>
        <plasmid evidence="1">pSCL4</plasmid>
    </source>
</reference>
<proteinExistence type="predicted"/>
<gene>
    <name evidence="1" type="ORF">SCLAV_p0848</name>
</gene>
<evidence type="ECO:0000313" key="1">
    <source>
        <dbReference type="EMBL" id="EFG04334.2"/>
    </source>
</evidence>
<geneLocation type="plasmid" evidence="1 2">
    <name>pSCL4</name>
</geneLocation>